<dbReference type="GO" id="GO:0016301">
    <property type="term" value="F:kinase activity"/>
    <property type="evidence" value="ECO:0007669"/>
    <property type="project" value="UniProtKB-KW"/>
</dbReference>
<evidence type="ECO:0000256" key="1">
    <source>
        <dbReference type="ARBA" id="ARBA00001933"/>
    </source>
</evidence>
<dbReference type="SUPFAM" id="SSF53448">
    <property type="entry name" value="Nucleotide-diphospho-sugar transferases"/>
    <property type="match status" value="1"/>
</dbReference>
<evidence type="ECO:0000313" key="6">
    <source>
        <dbReference type="EMBL" id="MBB3702938.1"/>
    </source>
</evidence>
<dbReference type="Gene3D" id="3.40.640.10">
    <property type="entry name" value="Type I PLP-dependent aspartate aminotransferase-like (Major domain)"/>
    <property type="match status" value="1"/>
</dbReference>
<accession>A0A7W5XXY2</accession>
<dbReference type="InterPro" id="IPR029044">
    <property type="entry name" value="Nucleotide-diphossugar_trans"/>
</dbReference>
<dbReference type="Gene3D" id="3.90.1150.10">
    <property type="entry name" value="Aspartate Aminotransferase, domain 1"/>
    <property type="match status" value="1"/>
</dbReference>
<dbReference type="AlphaFoldDB" id="A0A7W5XXY2"/>
<evidence type="ECO:0000259" key="4">
    <source>
        <dbReference type="Pfam" id="PF00155"/>
    </source>
</evidence>
<organism evidence="6 7">
    <name type="scientific">Alloprevotella rava</name>
    <dbReference type="NCBI Taxonomy" id="671218"/>
    <lineage>
        <taxon>Bacteria</taxon>
        <taxon>Pseudomonadati</taxon>
        <taxon>Bacteroidota</taxon>
        <taxon>Bacteroidia</taxon>
        <taxon>Bacteroidales</taxon>
        <taxon>Prevotellaceae</taxon>
        <taxon>Alloprevotella</taxon>
    </lineage>
</organism>
<sequence length="604" mass="70268">MQAIILAAGMGRRLGEYTRDNTKCMLPVNGVRLIDRVLGQLSQLGLSRVVIVVGYKGQNLIDYIGHRYDDRLKIEYVNNPVYDKTNNIYSLSLAKDKLQEDDTLLIESDLIFDDSLFRMILDNPYPNLALVDKYETWMDGTMVRIDEDNNIVNFIPKKAFKYKDVDSYYKTVNIYKFSREFSQNKYVPFLEAYSKALGNNEYYEQVLRVITLLDNAELKALPITNGAKWYEIDDVQDLDIAETLFADKDEFMYRYNMRFGGHWRFPKLLDFCYLVNPYFPTAHMKDELRANFDILLSEYPSGMYVNSLIAAKYFDIRQKYTVVGNGAAELIKSLMERVEGRIGVVYPTFQEYPNRKEQTEIIGFTPDNADLTYTADDLIRFYADKKLSTLLLINPDNPSGNFIPIADVLRLAAWCKERSIFFVVDESFVDFSEDFRNNSLLHNEILQAYPNLAVMKSISKSYGVPGLRLGVLASSDEALINWMKHDVSIWNINSFAEFYMQIFGKYQKDYDRACQKFIAERERFMARLTDIPFLRVIPSQANYFLCQVTEKYTSEELTRRLLMDFNILIKDCDNKDGLENKNYVRIAVRDQKDNDTLVEALKTL</sequence>
<comment type="similarity">
    <text evidence="3">Belongs to the class-I pyridoxal-phosphate-dependent aminotransferase family.</text>
</comment>
<name>A0A7W5XXY2_9BACT</name>
<dbReference type="InterPro" id="IPR004838">
    <property type="entry name" value="NHTrfase_class1_PyrdxlP-BS"/>
</dbReference>
<keyword evidence="6" id="KW-0418">Kinase</keyword>
<comment type="caution">
    <text evidence="6">The sequence shown here is derived from an EMBL/GenBank/DDBJ whole genome shotgun (WGS) entry which is preliminary data.</text>
</comment>
<evidence type="ECO:0000259" key="5">
    <source>
        <dbReference type="Pfam" id="PF12804"/>
    </source>
</evidence>
<comment type="cofactor">
    <cofactor evidence="1 3">
        <name>pyridoxal 5'-phosphate</name>
        <dbReference type="ChEBI" id="CHEBI:597326"/>
    </cofactor>
</comment>
<dbReference type="CDD" id="cd00609">
    <property type="entry name" value="AAT_like"/>
    <property type="match status" value="1"/>
</dbReference>
<gene>
    <name evidence="6" type="ORF">FHS60_001411</name>
</gene>
<dbReference type="CDD" id="cd02523">
    <property type="entry name" value="PC_cytidylyltransferase"/>
    <property type="match status" value="1"/>
</dbReference>
<keyword evidence="3 6" id="KW-0808">Transferase</keyword>
<dbReference type="InterPro" id="IPR015424">
    <property type="entry name" value="PyrdxlP-dep_Trfase"/>
</dbReference>
<dbReference type="Gene3D" id="3.90.550.10">
    <property type="entry name" value="Spore Coat Polysaccharide Biosynthesis Protein SpsA, Chain A"/>
    <property type="match status" value="1"/>
</dbReference>
<protein>
    <recommendedName>
        <fullName evidence="3">Aminotransferase</fullName>
        <ecNumber evidence="3">2.6.1.-</ecNumber>
    </recommendedName>
</protein>
<proteinExistence type="inferred from homology"/>
<evidence type="ECO:0000256" key="2">
    <source>
        <dbReference type="ARBA" id="ARBA00022898"/>
    </source>
</evidence>
<feature type="domain" description="Aminotransferase class I/classII large" evidence="4">
    <location>
        <begin position="309"/>
        <end position="601"/>
    </location>
</feature>
<dbReference type="Pfam" id="PF12804">
    <property type="entry name" value="NTP_transf_3"/>
    <property type="match status" value="1"/>
</dbReference>
<dbReference type="RefSeq" id="WP_183696728.1">
    <property type="nucleotide sequence ID" value="NZ_JACICA010000006.1"/>
</dbReference>
<evidence type="ECO:0000256" key="3">
    <source>
        <dbReference type="RuleBase" id="RU000481"/>
    </source>
</evidence>
<dbReference type="PANTHER" id="PTHR42885:SF1">
    <property type="entry name" value="THREONINE-PHOSPHATE DECARBOXYLASE"/>
    <property type="match status" value="1"/>
</dbReference>
<dbReference type="PROSITE" id="PS00105">
    <property type="entry name" value="AA_TRANSFER_CLASS_1"/>
    <property type="match status" value="1"/>
</dbReference>
<dbReference type="PANTHER" id="PTHR42885">
    <property type="entry name" value="HISTIDINOL-PHOSPHATE AMINOTRANSFERASE-RELATED"/>
    <property type="match status" value="1"/>
</dbReference>
<reference evidence="6 7" key="1">
    <citation type="submission" date="2020-08" db="EMBL/GenBank/DDBJ databases">
        <title>Genomic Encyclopedia of Type Strains, Phase IV (KMG-IV): sequencing the most valuable type-strain genomes for metagenomic binning, comparative biology and taxonomic classification.</title>
        <authorList>
            <person name="Goeker M."/>
        </authorList>
    </citation>
    <scope>NUCLEOTIDE SEQUENCE [LARGE SCALE GENOMIC DNA]</scope>
    <source>
        <strain evidence="6 7">DSM 22548</strain>
    </source>
</reference>
<dbReference type="EC" id="2.6.1.-" evidence="3"/>
<dbReference type="GO" id="GO:0016779">
    <property type="term" value="F:nucleotidyltransferase activity"/>
    <property type="evidence" value="ECO:0007669"/>
    <property type="project" value="UniProtKB-ARBA"/>
</dbReference>
<evidence type="ECO:0000313" key="7">
    <source>
        <dbReference type="Proteomes" id="UP000541425"/>
    </source>
</evidence>
<dbReference type="InterPro" id="IPR004839">
    <property type="entry name" value="Aminotransferase_I/II_large"/>
</dbReference>
<keyword evidence="3 6" id="KW-0032">Aminotransferase</keyword>
<dbReference type="Pfam" id="PF00155">
    <property type="entry name" value="Aminotran_1_2"/>
    <property type="match status" value="1"/>
</dbReference>
<dbReference type="GO" id="GO:0030170">
    <property type="term" value="F:pyridoxal phosphate binding"/>
    <property type="evidence" value="ECO:0007669"/>
    <property type="project" value="InterPro"/>
</dbReference>
<dbReference type="Proteomes" id="UP000541425">
    <property type="component" value="Unassembled WGS sequence"/>
</dbReference>
<dbReference type="InterPro" id="IPR025877">
    <property type="entry name" value="MobA-like_NTP_Trfase"/>
</dbReference>
<dbReference type="GO" id="GO:0008483">
    <property type="term" value="F:transaminase activity"/>
    <property type="evidence" value="ECO:0007669"/>
    <property type="project" value="UniProtKB-KW"/>
</dbReference>
<feature type="domain" description="MobA-like NTP transferase" evidence="5">
    <location>
        <begin position="3"/>
        <end position="123"/>
    </location>
</feature>
<dbReference type="EMBL" id="JACICA010000006">
    <property type="protein sequence ID" value="MBB3702938.1"/>
    <property type="molecule type" value="Genomic_DNA"/>
</dbReference>
<dbReference type="InterPro" id="IPR015421">
    <property type="entry name" value="PyrdxlP-dep_Trfase_major"/>
</dbReference>
<keyword evidence="2" id="KW-0663">Pyridoxal phosphate</keyword>
<dbReference type="SUPFAM" id="SSF53383">
    <property type="entry name" value="PLP-dependent transferases"/>
    <property type="match status" value="1"/>
</dbReference>
<dbReference type="InterPro" id="IPR015422">
    <property type="entry name" value="PyrdxlP-dep_Trfase_small"/>
</dbReference>